<sequence>MNIAINLLTDKSVQSFHLVWYAKGEKFEEGMSIEEDIPVVATLTDLEICQTVCEQDQVLKVDDSDGDECFEENPPTNAEIRQALHILKRSFQHRSTNFEKRRVRTIKMNC</sequence>
<organism evidence="1 2">
    <name type="scientific">Araneus ventricosus</name>
    <name type="common">Orbweaver spider</name>
    <name type="synonym">Epeira ventricosa</name>
    <dbReference type="NCBI Taxonomy" id="182803"/>
    <lineage>
        <taxon>Eukaryota</taxon>
        <taxon>Metazoa</taxon>
        <taxon>Ecdysozoa</taxon>
        <taxon>Arthropoda</taxon>
        <taxon>Chelicerata</taxon>
        <taxon>Arachnida</taxon>
        <taxon>Araneae</taxon>
        <taxon>Araneomorphae</taxon>
        <taxon>Entelegynae</taxon>
        <taxon>Araneoidea</taxon>
        <taxon>Araneidae</taxon>
        <taxon>Araneus</taxon>
    </lineage>
</organism>
<comment type="caution">
    <text evidence="1">The sequence shown here is derived from an EMBL/GenBank/DDBJ whole genome shotgun (WGS) entry which is preliminary data.</text>
</comment>
<reference evidence="1 2" key="1">
    <citation type="journal article" date="2019" name="Sci. Rep.">
        <title>Orb-weaving spider Araneus ventricosus genome elucidates the spidroin gene catalogue.</title>
        <authorList>
            <person name="Kono N."/>
            <person name="Nakamura H."/>
            <person name="Ohtoshi R."/>
            <person name="Moran D.A.P."/>
            <person name="Shinohara A."/>
            <person name="Yoshida Y."/>
            <person name="Fujiwara M."/>
            <person name="Mori M."/>
            <person name="Tomita M."/>
            <person name="Arakawa K."/>
        </authorList>
    </citation>
    <scope>NUCLEOTIDE SEQUENCE [LARGE SCALE GENOMIC DNA]</scope>
</reference>
<dbReference type="AlphaFoldDB" id="A0A4Y2JB34"/>
<name>A0A4Y2JB34_ARAVE</name>
<keyword evidence="2" id="KW-1185">Reference proteome</keyword>
<dbReference type="EMBL" id="BGPR01003369">
    <property type="protein sequence ID" value="GBM87277.1"/>
    <property type="molecule type" value="Genomic_DNA"/>
</dbReference>
<proteinExistence type="predicted"/>
<dbReference type="Proteomes" id="UP000499080">
    <property type="component" value="Unassembled WGS sequence"/>
</dbReference>
<evidence type="ECO:0000313" key="1">
    <source>
        <dbReference type="EMBL" id="GBM87277.1"/>
    </source>
</evidence>
<gene>
    <name evidence="1" type="ORF">AVEN_184810_1</name>
</gene>
<accession>A0A4Y2JB34</accession>
<protein>
    <submittedName>
        <fullName evidence="1">Uncharacterized protein</fullName>
    </submittedName>
</protein>
<dbReference type="OrthoDB" id="6617542at2759"/>
<evidence type="ECO:0000313" key="2">
    <source>
        <dbReference type="Proteomes" id="UP000499080"/>
    </source>
</evidence>